<gene>
    <name evidence="3" type="ORF">GX656_01225</name>
</gene>
<evidence type="ECO:0000313" key="3">
    <source>
        <dbReference type="EMBL" id="NLD25248.1"/>
    </source>
</evidence>
<dbReference type="EMBL" id="JAAZBX010000002">
    <property type="protein sequence ID" value="NLD25248.1"/>
    <property type="molecule type" value="Genomic_DNA"/>
</dbReference>
<feature type="region of interest" description="Disordered" evidence="1">
    <location>
        <begin position="230"/>
        <end position="249"/>
    </location>
</feature>
<comment type="caution">
    <text evidence="3">The sequence shown here is derived from an EMBL/GenBank/DDBJ whole genome shotgun (WGS) entry which is preliminary data.</text>
</comment>
<keyword evidence="2" id="KW-0472">Membrane</keyword>
<feature type="transmembrane region" description="Helical" evidence="2">
    <location>
        <begin position="382"/>
        <end position="401"/>
    </location>
</feature>
<evidence type="ECO:0000256" key="2">
    <source>
        <dbReference type="SAM" id="Phobius"/>
    </source>
</evidence>
<evidence type="ECO:0000313" key="4">
    <source>
        <dbReference type="Proteomes" id="UP000545876"/>
    </source>
</evidence>
<evidence type="ECO:0000256" key="1">
    <source>
        <dbReference type="SAM" id="MobiDB-lite"/>
    </source>
</evidence>
<name>A0A847CZ67_9BACT</name>
<keyword evidence="2" id="KW-1133">Transmembrane helix</keyword>
<dbReference type="Proteomes" id="UP000545876">
    <property type="component" value="Unassembled WGS sequence"/>
</dbReference>
<accession>A0A847CZ67</accession>
<sequence>MEITAQQYISNEKDSQAYVTTYANLFDSRKEKTGKEGDIYVILKMSSTKKLPLSRLSKFVLDSLTDGYLYSHEKTTNESMKSSLEDGFNKLRSLIQSDKDIEGSKIDLTILVCLVKKEGLYIGSIGKGEIYVIKGGKAVNIAEIMEKKEANTAGVLLEENEALLLSTQGILSENLADIIVASEQKKIAREITKIGVNLKGDNALMTFVNQKKKEAPSLIVETLKPEVEEDKQLLSEQETSEGQGGEEEVKTKKKFSIKGFRLNKLKASENVQRFGKTFALTASKVSEFGKKMKPSSETVGKFKNILFRVGNIFKKIWGLIKMLFAKIWQKISPILSRKRWFKKVMSKYSEISFKQPKRTAQTVGVRIDDYKVKDLRGKRIKLVLGILLIIVLIVFGVNFAIQTKEANELSKDANQKFDQIENFLDKTEKNITSDKSSAEVAYFEAGNILKEIPSPLREKEIEREKKINERYSSIGDQLFKKEGFSTDLKNLSVYINPSLSSMGEGVDLVDIDKYMDKNNREYLLLTDKGKKVVYKILIEDTPTVEVIADEKKLIKTPQYVSVGERGVFVYDKDAGVLKSSIAEDGTLTSFISLPGILGRDIPDDVIEDMIILTANDNVYLVSSTQKAVLRSTAVYGDRYSMLNKYIENPLFERAKDIHGDFSTYLFVESDEGILRYIWSSVEQKQVPSELGITGLSGGVGKITKGYTYADSMDSGLYMFDSEGRRFLRFEKPQESASDLRHPNQLLLLKQYEYRGENQDEFKNVKDFVVDYKEENMYVLDGNTVWKISL</sequence>
<evidence type="ECO:0008006" key="5">
    <source>
        <dbReference type="Google" id="ProtNLM"/>
    </source>
</evidence>
<keyword evidence="2" id="KW-0812">Transmembrane</keyword>
<organism evidence="3 4">
    <name type="scientific">Candidatus Dojkabacteria bacterium</name>
    <dbReference type="NCBI Taxonomy" id="2099670"/>
    <lineage>
        <taxon>Bacteria</taxon>
        <taxon>Candidatus Dojkabacteria</taxon>
    </lineage>
</organism>
<reference evidence="3 4" key="1">
    <citation type="journal article" date="2020" name="Biotechnol. Biofuels">
        <title>New insights from the biogas microbiome by comprehensive genome-resolved metagenomics of nearly 1600 species originating from multiple anaerobic digesters.</title>
        <authorList>
            <person name="Campanaro S."/>
            <person name="Treu L."/>
            <person name="Rodriguez-R L.M."/>
            <person name="Kovalovszki A."/>
            <person name="Ziels R.M."/>
            <person name="Maus I."/>
            <person name="Zhu X."/>
            <person name="Kougias P.G."/>
            <person name="Basile A."/>
            <person name="Luo G."/>
            <person name="Schluter A."/>
            <person name="Konstantinidis K.T."/>
            <person name="Angelidaki I."/>
        </authorList>
    </citation>
    <scope>NUCLEOTIDE SEQUENCE [LARGE SCALE GENOMIC DNA]</scope>
    <source>
        <strain evidence="3">AS06rmzACSIP_65</strain>
    </source>
</reference>
<dbReference type="AlphaFoldDB" id="A0A847CZ67"/>
<proteinExistence type="predicted"/>
<protein>
    <recommendedName>
        <fullName evidence="5">PPM-type phosphatase domain-containing protein</fullName>
    </recommendedName>
</protein>